<proteinExistence type="predicted"/>
<gene>
    <name evidence="1" type="ORF">RhiirC2_788215</name>
</gene>
<reference evidence="1 2" key="1">
    <citation type="submission" date="2016-04" db="EMBL/GenBank/DDBJ databases">
        <title>Genome analyses suggest a sexual origin of heterokaryosis in a supposedly ancient asexual fungus.</title>
        <authorList>
            <person name="Ropars J."/>
            <person name="Sedzielewska K."/>
            <person name="Noel J."/>
            <person name="Charron P."/>
            <person name="Farinelli L."/>
            <person name="Marton T."/>
            <person name="Kruger M."/>
            <person name="Pelin A."/>
            <person name="Brachmann A."/>
            <person name="Corradi N."/>
        </authorList>
    </citation>
    <scope>NUCLEOTIDE SEQUENCE [LARGE SCALE GENOMIC DNA]</scope>
    <source>
        <strain evidence="1 2">C2</strain>
    </source>
</reference>
<evidence type="ECO:0000313" key="2">
    <source>
        <dbReference type="Proteomes" id="UP000233469"/>
    </source>
</evidence>
<reference evidence="1 2" key="2">
    <citation type="submission" date="2017-10" db="EMBL/GenBank/DDBJ databases">
        <title>Extensive intraspecific genome diversity in a model arbuscular mycorrhizal fungus.</title>
        <authorList>
            <person name="Chen E.C.H."/>
            <person name="Morin E."/>
            <person name="Baudet D."/>
            <person name="Noel J."/>
            <person name="Ndikumana S."/>
            <person name="Charron P."/>
            <person name="St-Onge C."/>
            <person name="Giorgi J."/>
            <person name="Grigoriev I.V."/>
            <person name="Roux C."/>
            <person name="Martin F.M."/>
            <person name="Corradi N."/>
        </authorList>
    </citation>
    <scope>NUCLEOTIDE SEQUENCE [LARGE SCALE GENOMIC DNA]</scope>
    <source>
        <strain evidence="1 2">C2</strain>
    </source>
</reference>
<accession>A0A2N1MQJ7</accession>
<dbReference type="Proteomes" id="UP000233469">
    <property type="component" value="Unassembled WGS sequence"/>
</dbReference>
<organism evidence="1 2">
    <name type="scientific">Rhizophagus irregularis</name>
    <dbReference type="NCBI Taxonomy" id="588596"/>
    <lineage>
        <taxon>Eukaryota</taxon>
        <taxon>Fungi</taxon>
        <taxon>Fungi incertae sedis</taxon>
        <taxon>Mucoromycota</taxon>
        <taxon>Glomeromycotina</taxon>
        <taxon>Glomeromycetes</taxon>
        <taxon>Glomerales</taxon>
        <taxon>Glomeraceae</taxon>
        <taxon>Rhizophagus</taxon>
    </lineage>
</organism>
<name>A0A2N1MQJ7_9GLOM</name>
<evidence type="ECO:0000313" key="1">
    <source>
        <dbReference type="EMBL" id="PKK63914.1"/>
    </source>
</evidence>
<comment type="caution">
    <text evidence="1">The sequence shown here is derived from an EMBL/GenBank/DDBJ whole genome shotgun (WGS) entry which is preliminary data.</text>
</comment>
<dbReference type="AlphaFoldDB" id="A0A2N1MQJ7"/>
<sequence>MFTKLLFVTKEITGKILLYHKYYKIRNSKDQSSSLNKNEILRLPQGVRDYVSSPSL</sequence>
<dbReference type="EMBL" id="LLXL01001543">
    <property type="protein sequence ID" value="PKK63914.1"/>
    <property type="molecule type" value="Genomic_DNA"/>
</dbReference>
<protein>
    <submittedName>
        <fullName evidence="1">Uncharacterized protein</fullName>
    </submittedName>
</protein>
<dbReference type="VEuPathDB" id="FungiDB:RhiirA1_448228"/>